<dbReference type="InterPro" id="IPR016181">
    <property type="entry name" value="Acyl_CoA_acyltransferase"/>
</dbReference>
<reference evidence="2" key="1">
    <citation type="submission" date="2021-01" db="EMBL/GenBank/DDBJ databases">
        <title>Whole genome shotgun sequence of Sphaerimonospora thailandensis NBRC 107569.</title>
        <authorList>
            <person name="Komaki H."/>
            <person name="Tamura T."/>
        </authorList>
    </citation>
    <scope>NUCLEOTIDE SEQUENCE</scope>
    <source>
        <strain evidence="2">NBRC 107569</strain>
    </source>
</reference>
<dbReference type="SUPFAM" id="SSF55729">
    <property type="entry name" value="Acyl-CoA N-acyltransferases (Nat)"/>
    <property type="match status" value="1"/>
</dbReference>
<evidence type="ECO:0000313" key="3">
    <source>
        <dbReference type="Proteomes" id="UP000610966"/>
    </source>
</evidence>
<dbReference type="AlphaFoldDB" id="A0A8J3W0R4"/>
<dbReference type="GO" id="GO:0016747">
    <property type="term" value="F:acyltransferase activity, transferring groups other than amino-acyl groups"/>
    <property type="evidence" value="ECO:0007669"/>
    <property type="project" value="InterPro"/>
</dbReference>
<dbReference type="CDD" id="cd04301">
    <property type="entry name" value="NAT_SF"/>
    <property type="match status" value="1"/>
</dbReference>
<dbReference type="PROSITE" id="PS51186">
    <property type="entry name" value="GNAT"/>
    <property type="match status" value="1"/>
</dbReference>
<dbReference type="Gene3D" id="3.40.630.30">
    <property type="match status" value="1"/>
</dbReference>
<protein>
    <submittedName>
        <fullName evidence="2">N-acetyltransferase</fullName>
    </submittedName>
</protein>
<organism evidence="2 3">
    <name type="scientific">Sphaerimonospora thailandensis</name>
    <dbReference type="NCBI Taxonomy" id="795644"/>
    <lineage>
        <taxon>Bacteria</taxon>
        <taxon>Bacillati</taxon>
        <taxon>Actinomycetota</taxon>
        <taxon>Actinomycetes</taxon>
        <taxon>Streptosporangiales</taxon>
        <taxon>Streptosporangiaceae</taxon>
        <taxon>Sphaerimonospora</taxon>
    </lineage>
</organism>
<comment type="caution">
    <text evidence="2">The sequence shown here is derived from an EMBL/GenBank/DDBJ whole genome shotgun (WGS) entry which is preliminary data.</text>
</comment>
<dbReference type="EMBL" id="BOOG01000029">
    <property type="protein sequence ID" value="GIH71041.1"/>
    <property type="molecule type" value="Genomic_DNA"/>
</dbReference>
<keyword evidence="3" id="KW-1185">Reference proteome</keyword>
<accession>A0A8J3W0R4</accession>
<name>A0A8J3W0R4_9ACTN</name>
<proteinExistence type="predicted"/>
<dbReference type="InterPro" id="IPR050276">
    <property type="entry name" value="MshD_Acetyltransferase"/>
</dbReference>
<gene>
    <name evidence="2" type="primary">yhbS</name>
    <name evidence="2" type="ORF">Mth01_32940</name>
</gene>
<dbReference type="Proteomes" id="UP000610966">
    <property type="component" value="Unassembled WGS sequence"/>
</dbReference>
<evidence type="ECO:0000259" key="1">
    <source>
        <dbReference type="PROSITE" id="PS51186"/>
    </source>
</evidence>
<feature type="domain" description="N-acetyltransferase" evidence="1">
    <location>
        <begin position="13"/>
        <end position="161"/>
    </location>
</feature>
<dbReference type="Pfam" id="PF13527">
    <property type="entry name" value="Acetyltransf_9"/>
    <property type="match status" value="1"/>
</dbReference>
<evidence type="ECO:0000313" key="2">
    <source>
        <dbReference type="EMBL" id="GIH71041.1"/>
    </source>
</evidence>
<dbReference type="PANTHER" id="PTHR43617">
    <property type="entry name" value="L-AMINO ACID N-ACETYLTRANSFERASE"/>
    <property type="match status" value="1"/>
</dbReference>
<dbReference type="InterPro" id="IPR000182">
    <property type="entry name" value="GNAT_dom"/>
</dbReference>
<sequence>MPGGRDERQAGRMLIRRETPADVGAIRAVTAAAFGKEPGRVPVEAVLVDELRADKGWLPGLSLVAVSPAGDVVGHVVCSRGHVGPVPALGLGPLSVRPDHQGRGVGSALMHAALGAAEALGEPLVALLGDPGYYSRFGFAAAEEHGVTPPVPAWGPYFQARVFDGPAPPPRGLFTYAEPFSRV</sequence>
<dbReference type="PANTHER" id="PTHR43617:SF2">
    <property type="entry name" value="UPF0039 PROTEIN SLL0451"/>
    <property type="match status" value="1"/>
</dbReference>